<proteinExistence type="predicted"/>
<dbReference type="OrthoDB" id="5308957at2759"/>
<protein>
    <recommendedName>
        <fullName evidence="3">Clr5 domain-containing protein</fullName>
    </recommendedName>
</protein>
<dbReference type="InterPro" id="IPR011990">
    <property type="entry name" value="TPR-like_helical_dom_sf"/>
</dbReference>
<dbReference type="Proteomes" id="UP000664521">
    <property type="component" value="Unassembled WGS sequence"/>
</dbReference>
<evidence type="ECO:0000313" key="1">
    <source>
        <dbReference type="EMBL" id="CAF9909594.1"/>
    </source>
</evidence>
<dbReference type="Gene3D" id="1.25.40.10">
    <property type="entry name" value="Tetratricopeptide repeat domain"/>
    <property type="match status" value="1"/>
</dbReference>
<evidence type="ECO:0000313" key="2">
    <source>
        <dbReference type="Proteomes" id="UP000664521"/>
    </source>
</evidence>
<organism evidence="1 2">
    <name type="scientific">Heterodermia speciosa</name>
    <dbReference type="NCBI Taxonomy" id="116794"/>
    <lineage>
        <taxon>Eukaryota</taxon>
        <taxon>Fungi</taxon>
        <taxon>Dikarya</taxon>
        <taxon>Ascomycota</taxon>
        <taxon>Pezizomycotina</taxon>
        <taxon>Lecanoromycetes</taxon>
        <taxon>OSLEUM clade</taxon>
        <taxon>Lecanoromycetidae</taxon>
        <taxon>Caliciales</taxon>
        <taxon>Physciaceae</taxon>
        <taxon>Heterodermia</taxon>
    </lineage>
</organism>
<reference evidence="1" key="1">
    <citation type="submission" date="2021-03" db="EMBL/GenBank/DDBJ databases">
        <authorList>
            <person name="Tagirdzhanova G."/>
        </authorList>
    </citation>
    <scope>NUCLEOTIDE SEQUENCE</scope>
</reference>
<dbReference type="SUPFAM" id="SSF48452">
    <property type="entry name" value="TPR-like"/>
    <property type="match status" value="1"/>
</dbReference>
<gene>
    <name evidence="1" type="ORF">HETSPECPRED_009470</name>
</gene>
<comment type="caution">
    <text evidence="1">The sequence shown here is derived from an EMBL/GenBank/DDBJ whole genome shotgun (WGS) entry which is preliminary data.</text>
</comment>
<dbReference type="EMBL" id="CAJPDS010000008">
    <property type="protein sequence ID" value="CAF9909594.1"/>
    <property type="molecule type" value="Genomic_DNA"/>
</dbReference>
<name>A0A8H3IDG5_9LECA</name>
<dbReference type="AlphaFoldDB" id="A0A8H3IDG5"/>
<evidence type="ECO:0008006" key="3">
    <source>
        <dbReference type="Google" id="ProtNLM"/>
    </source>
</evidence>
<sequence length="425" mass="48422">MQEDMYKKRFKQWNTRKYNEEGEMKAIVRKYAERARVGKASAFKVRDRAMDIQKVLKYCERKSIPVEDIVARREWSTTPEAVECFTPLQSSLRTPEVLATPERILVALQDYIIGSFDAGKWMKLGESSSGVDSLNHFFNCCELALGYFRNNHSLDAWQALNNAFASITTILRSENPSTFLYFLVCTGIMFRSRKPGIALAILRHVSAMAEVLLGSSHPFKVVCTWLASLVQTNEAFNQAISSICFQKMADCFEQLGLADEALRYRLAFISEIEFEGNVNGVEDMYQKLSRDCELTLGEHDLRTLLVRNCLVYYLISRGDFARAQEEVQCLLAHHPPNDRSHVKIESLHNLAWCQYRLGDTQGAVAIIREAIDMTLSKGDGDQTKACGMMLPLEAWLSKLGEFEAAAQVQETRLRVQEESMRVEYL</sequence>
<accession>A0A8H3IDG5</accession>
<keyword evidence="2" id="KW-1185">Reference proteome</keyword>